<dbReference type="Proteomes" id="UP000830729">
    <property type="component" value="Chromosome"/>
</dbReference>
<dbReference type="InterPro" id="IPR045275">
    <property type="entry name" value="MscS_archaea/bacteria_type"/>
</dbReference>
<feature type="transmembrane region" description="Helical" evidence="7">
    <location>
        <begin position="87"/>
        <end position="107"/>
    </location>
</feature>
<dbReference type="Gene3D" id="2.30.30.60">
    <property type="match status" value="1"/>
</dbReference>
<dbReference type="PANTHER" id="PTHR30221:SF1">
    <property type="entry name" value="SMALL-CONDUCTANCE MECHANOSENSITIVE CHANNEL"/>
    <property type="match status" value="1"/>
</dbReference>
<accession>A0A8U0HXK2</accession>
<feature type="domain" description="Mechanosensitive ion channel MscS" evidence="8">
    <location>
        <begin position="110"/>
        <end position="175"/>
    </location>
</feature>
<keyword evidence="3" id="KW-1003">Cell membrane</keyword>
<evidence type="ECO:0000256" key="5">
    <source>
        <dbReference type="ARBA" id="ARBA00022989"/>
    </source>
</evidence>
<keyword evidence="5 7" id="KW-1133">Transmembrane helix</keyword>
<dbReference type="PANTHER" id="PTHR30221">
    <property type="entry name" value="SMALL-CONDUCTANCE MECHANOSENSITIVE CHANNEL"/>
    <property type="match status" value="1"/>
</dbReference>
<dbReference type="Pfam" id="PF00924">
    <property type="entry name" value="MS_channel_2nd"/>
    <property type="match status" value="1"/>
</dbReference>
<dbReference type="Pfam" id="PF21082">
    <property type="entry name" value="MS_channel_3rd"/>
    <property type="match status" value="1"/>
</dbReference>
<evidence type="ECO:0000256" key="7">
    <source>
        <dbReference type="SAM" id="Phobius"/>
    </source>
</evidence>
<evidence type="ECO:0000259" key="9">
    <source>
        <dbReference type="Pfam" id="PF21082"/>
    </source>
</evidence>
<keyword evidence="4 7" id="KW-0812">Transmembrane</keyword>
<dbReference type="InterPro" id="IPR006685">
    <property type="entry name" value="MscS_channel_2nd"/>
</dbReference>
<dbReference type="Gene3D" id="3.30.70.100">
    <property type="match status" value="1"/>
</dbReference>
<protein>
    <submittedName>
        <fullName evidence="10">Mechanosensitive ion channel family protein</fullName>
    </submittedName>
</protein>
<dbReference type="SUPFAM" id="SSF82689">
    <property type="entry name" value="Mechanosensitive channel protein MscS (YggB), C-terminal domain"/>
    <property type="match status" value="1"/>
</dbReference>
<dbReference type="GeneID" id="72184997"/>
<evidence type="ECO:0000313" key="10">
    <source>
        <dbReference type="EMBL" id="UPV75862.1"/>
    </source>
</evidence>
<evidence type="ECO:0000256" key="1">
    <source>
        <dbReference type="ARBA" id="ARBA00004651"/>
    </source>
</evidence>
<dbReference type="InterPro" id="IPR010920">
    <property type="entry name" value="LSM_dom_sf"/>
</dbReference>
<evidence type="ECO:0000259" key="8">
    <source>
        <dbReference type="Pfam" id="PF00924"/>
    </source>
</evidence>
<dbReference type="GO" id="GO:0008381">
    <property type="term" value="F:mechanosensitive monoatomic ion channel activity"/>
    <property type="evidence" value="ECO:0007669"/>
    <property type="project" value="InterPro"/>
</dbReference>
<dbReference type="Gene3D" id="1.10.287.1260">
    <property type="match status" value="1"/>
</dbReference>
<reference evidence="10 11" key="1">
    <citation type="submission" date="2022-04" db="EMBL/GenBank/DDBJ databases">
        <title>Diverse halophilic archaea isolated from saline environments.</title>
        <authorList>
            <person name="Cui H.-L."/>
        </authorList>
    </citation>
    <scope>NUCLEOTIDE SEQUENCE [LARGE SCALE GENOMIC DNA]</scope>
    <source>
        <strain evidence="10 11">XZYJT49</strain>
    </source>
</reference>
<evidence type="ECO:0000256" key="2">
    <source>
        <dbReference type="ARBA" id="ARBA00008017"/>
    </source>
</evidence>
<organism evidence="10 11">
    <name type="scientific">Halorussus limi</name>
    <dbReference type="NCBI Taxonomy" id="2938695"/>
    <lineage>
        <taxon>Archaea</taxon>
        <taxon>Methanobacteriati</taxon>
        <taxon>Methanobacteriota</taxon>
        <taxon>Stenosarchaea group</taxon>
        <taxon>Halobacteria</taxon>
        <taxon>Halobacteriales</taxon>
        <taxon>Haladaptataceae</taxon>
        <taxon>Halorussus</taxon>
    </lineage>
</organism>
<dbReference type="AlphaFoldDB" id="A0A8U0HXK2"/>
<dbReference type="EMBL" id="CP096659">
    <property type="protein sequence ID" value="UPV75862.1"/>
    <property type="molecule type" value="Genomic_DNA"/>
</dbReference>
<keyword evidence="6 7" id="KW-0472">Membrane</keyword>
<evidence type="ECO:0000256" key="6">
    <source>
        <dbReference type="ARBA" id="ARBA00023136"/>
    </source>
</evidence>
<proteinExistence type="inferred from homology"/>
<dbReference type="SUPFAM" id="SSF50182">
    <property type="entry name" value="Sm-like ribonucleoproteins"/>
    <property type="match status" value="1"/>
</dbReference>
<keyword evidence="11" id="KW-1185">Reference proteome</keyword>
<comment type="subcellular location">
    <subcellularLocation>
        <location evidence="1">Cell membrane</location>
        <topology evidence="1">Multi-pass membrane protein</topology>
    </subcellularLocation>
</comment>
<feature type="transmembrane region" description="Helical" evidence="7">
    <location>
        <begin position="63"/>
        <end position="81"/>
    </location>
</feature>
<comment type="similarity">
    <text evidence="2">Belongs to the MscS (TC 1.A.23) family.</text>
</comment>
<dbReference type="InterPro" id="IPR011066">
    <property type="entry name" value="MscS_channel_C_sf"/>
</dbReference>
<dbReference type="InterPro" id="IPR023408">
    <property type="entry name" value="MscS_beta-dom_sf"/>
</dbReference>
<dbReference type="GO" id="GO:0005886">
    <property type="term" value="C:plasma membrane"/>
    <property type="evidence" value="ECO:0007669"/>
    <property type="project" value="UniProtKB-SubCell"/>
</dbReference>
<sequence length="272" mass="29705">MTGLGLQVGIPDVPETGYLGVAWSVLEFLVTFGAAYAVGRWVVEPGLDQALDGGNVPRTAANALLKILHVAVIVVALRLALDVADYGYLLSVPPTVVAALTVAIGFASRDIAANLVGGVFIVTDPKFNIGDWIRWQDKEGIIEDISFRVTRVRTFDNELLTVPNSELATSAVVNAVAKSPRRVSHTFHVGDDEDLGKVATHLVEEARAHDDVLDRPSPTVRVVSLDNGRAGVQARYWIDKPSREAFVTIRSEYLRRVGRRFERAGIELPQDW</sequence>
<evidence type="ECO:0000256" key="3">
    <source>
        <dbReference type="ARBA" id="ARBA00022475"/>
    </source>
</evidence>
<feature type="domain" description="Mechanosensitive ion channel MscS C-terminal" evidence="9">
    <location>
        <begin position="186"/>
        <end position="268"/>
    </location>
</feature>
<gene>
    <name evidence="10" type="ORF">M0R89_07320</name>
</gene>
<name>A0A8U0HXK2_9EURY</name>
<dbReference type="InterPro" id="IPR049278">
    <property type="entry name" value="MS_channel_C"/>
</dbReference>
<evidence type="ECO:0000256" key="4">
    <source>
        <dbReference type="ARBA" id="ARBA00022692"/>
    </source>
</evidence>
<dbReference type="KEGG" id="halx:M0R89_07320"/>
<feature type="transmembrane region" description="Helical" evidence="7">
    <location>
        <begin position="20"/>
        <end position="43"/>
    </location>
</feature>
<evidence type="ECO:0000313" key="11">
    <source>
        <dbReference type="Proteomes" id="UP000830729"/>
    </source>
</evidence>
<dbReference type="RefSeq" id="WP_248651899.1">
    <property type="nucleotide sequence ID" value="NZ_CP096659.1"/>
</dbReference>